<feature type="region of interest" description="Disordered" evidence="1">
    <location>
        <begin position="32"/>
        <end position="93"/>
    </location>
</feature>
<feature type="compositionally biased region" description="Low complexity" evidence="1">
    <location>
        <begin position="337"/>
        <end position="352"/>
    </location>
</feature>
<dbReference type="SUPFAM" id="SSF109993">
    <property type="entry name" value="VPS9 domain"/>
    <property type="match status" value="1"/>
</dbReference>
<feature type="region of interest" description="Disordered" evidence="1">
    <location>
        <begin position="493"/>
        <end position="547"/>
    </location>
</feature>
<feature type="compositionally biased region" description="Low complexity" evidence="1">
    <location>
        <begin position="754"/>
        <end position="765"/>
    </location>
</feature>
<feature type="compositionally biased region" description="Acidic residues" evidence="1">
    <location>
        <begin position="994"/>
        <end position="1018"/>
    </location>
</feature>
<accession>S8EDJ8</accession>
<dbReference type="EMBL" id="KE504132">
    <property type="protein sequence ID" value="EPT03077.1"/>
    <property type="molecule type" value="Genomic_DNA"/>
</dbReference>
<dbReference type="eggNOG" id="KOG2319">
    <property type="taxonomic scope" value="Eukaryota"/>
</dbReference>
<feature type="region of interest" description="Disordered" evidence="1">
    <location>
        <begin position="739"/>
        <end position="777"/>
    </location>
</feature>
<dbReference type="InterPro" id="IPR045046">
    <property type="entry name" value="Vps9-like"/>
</dbReference>
<dbReference type="InterPro" id="IPR037191">
    <property type="entry name" value="VPS9_dom_sf"/>
</dbReference>
<gene>
    <name evidence="3" type="ORF">FOMPIDRAFT_1035677</name>
</gene>
<dbReference type="GO" id="GO:0030139">
    <property type="term" value="C:endocytic vesicle"/>
    <property type="evidence" value="ECO:0007669"/>
    <property type="project" value="TreeGrafter"/>
</dbReference>
<organism evidence="3 4">
    <name type="scientific">Fomitopsis schrenkii</name>
    <name type="common">Brown rot fungus</name>
    <dbReference type="NCBI Taxonomy" id="2126942"/>
    <lineage>
        <taxon>Eukaryota</taxon>
        <taxon>Fungi</taxon>
        <taxon>Dikarya</taxon>
        <taxon>Basidiomycota</taxon>
        <taxon>Agaricomycotina</taxon>
        <taxon>Agaricomycetes</taxon>
        <taxon>Polyporales</taxon>
        <taxon>Fomitopsis</taxon>
    </lineage>
</organism>
<evidence type="ECO:0000259" key="2">
    <source>
        <dbReference type="PROSITE" id="PS51205"/>
    </source>
</evidence>
<dbReference type="HOGENOM" id="CLU_009189_0_0_1"/>
<sequence length="1160" mass="123034">MSSKRDSLFPTGSIGRNSPIARTASHESIATHPLLSPQPTGSPTNSAFADSGAPRYVPYTPRHRVTPTSATSGATMQPSISAAGPPTASHSDATSKLQVMNVKAAAQRIGLDTTTTGWAILERLSSETDHGPEWNEIWSALSFSKAALLLPLDTHRSNDSITPEFIKDHIALCDGTGRTDIPIVTLSGLRGTVMNNSLTFRSTISPSSELFQALLSPTVRASALSTLPPLPNTLFQPTIPPSPASSTSSIRPLPQYPIFKLPAHTPALPIPPRPSLTTKPPLPPRPTVRVASGPANPASRLSNPFASLFGRATPPASPSAAPTPLHSEPNPLSLNIAGSSPSGSLNSLASSPDRGSAAEHSLDVPAYTISTRIDRATLGRSLTDAITGELRAALGDASVPPWAIERVEQFAKPMFPLVRAPASGGKDASGKLSPSAEVSGVARAGLGRRRGSGEWIVTPGLPQERAEDVSNKFQEFYIELEDMLWSRLPKSGRKLRKGHGKGAHHKEDEGDAGPSGMNEENSEGDDVTEERERTPMDDAEMDEEEKRTVQIRGIMDAVERALCCLLYDRLFLPSSTDDAEHDEALSSRIAAVNLLDLGLGHLGVDVGESGKEVEAVVGKCGKALTHLDGAARSPAEKAAVLVSVHKIIVDGLSKLPPVTLKPEEEIIDDGKTPRAKTSFGQYSAGVEGEDDDTDLTSPVVKEPAVVTRRSEPTPDEQVVSPTIVLSPVEVSADGNTLPLTTTSIASPVSPDFIPPRSASLRSPSPKLTSSSRTASPTPVSGDVILPLMIFAVVKANPPRLVSNLLYIQRFRRESAAGGEEGYCLINLMAVAEFLENVDLEALGLGDNENTVLSPTQLSPMPLARTVRGAQPASPQAIPASLRGRVEQQVDAIAGSANKVLSGVVDSSFGVLRSLLPGQNQTPAATATPAAETTEEPRQGFTLLRRDTGFSIASLAASLPGSRTNRPDKGEESGQQMIEVPSRPGSSRSVRAPDDETTTSDENTTDEDGEEEEEEEEEEEHGHDARSIRSFESMMSSRSRRSKRKSKRKFAGGRMSLADRLSSMPGLSRLSGTAQGEATKASPPGSHRSSLLLPGATTHRIESPTSSRAASPIAIRVSPPNPRFLACTEDDIKVSEVGELLREYKRLAEAIRAMGGFNDDA</sequence>
<feature type="compositionally biased region" description="Low complexity" evidence="1">
    <location>
        <begin position="312"/>
        <end position="324"/>
    </location>
</feature>
<dbReference type="SMART" id="SM00167">
    <property type="entry name" value="VPS9"/>
    <property type="match status" value="1"/>
</dbReference>
<dbReference type="GO" id="GO:0016192">
    <property type="term" value="P:vesicle-mediated transport"/>
    <property type="evidence" value="ECO:0007669"/>
    <property type="project" value="InterPro"/>
</dbReference>
<feature type="region of interest" description="Disordered" evidence="1">
    <location>
        <begin position="955"/>
        <end position="1121"/>
    </location>
</feature>
<dbReference type="PANTHER" id="PTHR23101:SF25">
    <property type="entry name" value="GTPASE-ACTIVATING PROTEIN AND VPS9 DOMAIN-CONTAINING PROTEIN 1"/>
    <property type="match status" value="1"/>
</dbReference>
<name>S8EDJ8_FOMSC</name>
<evidence type="ECO:0000313" key="3">
    <source>
        <dbReference type="EMBL" id="EPT03077.1"/>
    </source>
</evidence>
<reference evidence="3 4" key="1">
    <citation type="journal article" date="2012" name="Science">
        <title>The Paleozoic origin of enzymatic lignin decomposition reconstructed from 31 fungal genomes.</title>
        <authorList>
            <person name="Floudas D."/>
            <person name="Binder M."/>
            <person name="Riley R."/>
            <person name="Barry K."/>
            <person name="Blanchette R.A."/>
            <person name="Henrissat B."/>
            <person name="Martinez A.T."/>
            <person name="Otillar R."/>
            <person name="Spatafora J.W."/>
            <person name="Yadav J.S."/>
            <person name="Aerts A."/>
            <person name="Benoit I."/>
            <person name="Boyd A."/>
            <person name="Carlson A."/>
            <person name="Copeland A."/>
            <person name="Coutinho P.M."/>
            <person name="de Vries R.P."/>
            <person name="Ferreira P."/>
            <person name="Findley K."/>
            <person name="Foster B."/>
            <person name="Gaskell J."/>
            <person name="Glotzer D."/>
            <person name="Gorecki P."/>
            <person name="Heitman J."/>
            <person name="Hesse C."/>
            <person name="Hori C."/>
            <person name="Igarashi K."/>
            <person name="Jurgens J.A."/>
            <person name="Kallen N."/>
            <person name="Kersten P."/>
            <person name="Kohler A."/>
            <person name="Kuees U."/>
            <person name="Kumar T.K.A."/>
            <person name="Kuo A."/>
            <person name="LaButti K."/>
            <person name="Larrondo L.F."/>
            <person name="Lindquist E."/>
            <person name="Ling A."/>
            <person name="Lombard V."/>
            <person name="Lucas S."/>
            <person name="Lundell T."/>
            <person name="Martin R."/>
            <person name="McLaughlin D.J."/>
            <person name="Morgenstern I."/>
            <person name="Morin E."/>
            <person name="Murat C."/>
            <person name="Nagy L.G."/>
            <person name="Nolan M."/>
            <person name="Ohm R.A."/>
            <person name="Patyshakuliyeva A."/>
            <person name="Rokas A."/>
            <person name="Ruiz-Duenas F.J."/>
            <person name="Sabat G."/>
            <person name="Salamov A."/>
            <person name="Samejima M."/>
            <person name="Schmutz J."/>
            <person name="Slot J.C."/>
            <person name="St John F."/>
            <person name="Stenlid J."/>
            <person name="Sun H."/>
            <person name="Sun S."/>
            <person name="Syed K."/>
            <person name="Tsang A."/>
            <person name="Wiebenga A."/>
            <person name="Young D."/>
            <person name="Pisabarro A."/>
            <person name="Eastwood D.C."/>
            <person name="Martin F."/>
            <person name="Cullen D."/>
            <person name="Grigoriev I.V."/>
            <person name="Hibbett D.S."/>
        </authorList>
    </citation>
    <scope>NUCLEOTIDE SEQUENCE</scope>
    <source>
        <strain evidence="4">FP-58527</strain>
    </source>
</reference>
<feature type="compositionally biased region" description="Low complexity" evidence="1">
    <location>
        <begin position="979"/>
        <end position="989"/>
    </location>
</feature>
<dbReference type="GO" id="GO:0005829">
    <property type="term" value="C:cytosol"/>
    <property type="evidence" value="ECO:0007669"/>
    <property type="project" value="TreeGrafter"/>
</dbReference>
<protein>
    <recommendedName>
        <fullName evidence="2">VPS9 domain-containing protein</fullName>
    </recommendedName>
</protein>
<dbReference type="OrthoDB" id="10264848at2759"/>
<dbReference type="PROSITE" id="PS51205">
    <property type="entry name" value="VPS9"/>
    <property type="match status" value="1"/>
</dbReference>
<proteinExistence type="predicted"/>
<evidence type="ECO:0000256" key="1">
    <source>
        <dbReference type="SAM" id="MobiDB-lite"/>
    </source>
</evidence>
<keyword evidence="4" id="KW-1185">Reference proteome</keyword>
<dbReference type="Pfam" id="PF02204">
    <property type="entry name" value="VPS9"/>
    <property type="match status" value="1"/>
</dbReference>
<feature type="compositionally biased region" description="Basic residues" evidence="1">
    <location>
        <begin position="1037"/>
        <end position="1050"/>
    </location>
</feature>
<feature type="compositionally biased region" description="Polar residues" evidence="1">
    <location>
        <begin position="766"/>
        <end position="777"/>
    </location>
</feature>
<feature type="compositionally biased region" description="Acidic residues" evidence="1">
    <location>
        <begin position="520"/>
        <end position="529"/>
    </location>
</feature>
<feature type="domain" description="VPS9" evidence="2">
    <location>
        <begin position="579"/>
        <end position="843"/>
    </location>
</feature>
<feature type="compositionally biased region" description="Basic and acidic residues" evidence="1">
    <location>
        <begin position="1019"/>
        <end position="1028"/>
    </location>
</feature>
<feature type="compositionally biased region" description="Polar residues" evidence="1">
    <location>
        <begin position="37"/>
        <end position="48"/>
    </location>
</feature>
<dbReference type="GO" id="GO:0005085">
    <property type="term" value="F:guanyl-nucleotide exchange factor activity"/>
    <property type="evidence" value="ECO:0007669"/>
    <property type="project" value="InterPro"/>
</dbReference>
<dbReference type="PANTHER" id="PTHR23101">
    <property type="entry name" value="RAB GDP/GTP EXCHANGE FACTOR"/>
    <property type="match status" value="1"/>
</dbReference>
<feature type="compositionally biased region" description="Basic residues" evidence="1">
    <location>
        <begin position="493"/>
        <end position="504"/>
    </location>
</feature>
<feature type="region of interest" description="Disordered" evidence="1">
    <location>
        <begin position="267"/>
        <end position="359"/>
    </location>
</feature>
<dbReference type="STRING" id="743788.S8EDJ8"/>
<dbReference type="AlphaFoldDB" id="S8EDJ8"/>
<feature type="compositionally biased region" description="Polar residues" evidence="1">
    <location>
        <begin position="66"/>
        <end position="80"/>
    </location>
</feature>
<dbReference type="InterPro" id="IPR003123">
    <property type="entry name" value="VPS9"/>
</dbReference>
<dbReference type="GO" id="GO:0031267">
    <property type="term" value="F:small GTPase binding"/>
    <property type="evidence" value="ECO:0007669"/>
    <property type="project" value="TreeGrafter"/>
</dbReference>
<dbReference type="InParanoid" id="S8EDJ8"/>
<dbReference type="Gene3D" id="1.20.1050.80">
    <property type="entry name" value="VPS9 domain"/>
    <property type="match status" value="2"/>
</dbReference>
<dbReference type="Proteomes" id="UP000015241">
    <property type="component" value="Unassembled WGS sequence"/>
</dbReference>
<feature type="compositionally biased region" description="Pro residues" evidence="1">
    <location>
        <begin position="268"/>
        <end position="286"/>
    </location>
</feature>
<evidence type="ECO:0000313" key="4">
    <source>
        <dbReference type="Proteomes" id="UP000015241"/>
    </source>
</evidence>